<sequence length="98" mass="10550">MWIGRKPSVLERLAPAHGSEPGLNAHKGNNFVSVMKRRVVVGGGAVVPEDSNRCGGAVGAGRVPIPKGSEESEEESGERERKRHVRMRKVVLRGEGRG</sequence>
<evidence type="ECO:0000256" key="1">
    <source>
        <dbReference type="SAM" id="MobiDB-lite"/>
    </source>
</evidence>
<gene>
    <name evidence="2" type="ORF">LR48_Vigan05g105900</name>
</gene>
<dbReference type="Gramene" id="KOM43455">
    <property type="protein sequence ID" value="KOM43455"/>
    <property type="gene ID" value="LR48_Vigan05g105900"/>
</dbReference>
<evidence type="ECO:0000313" key="2">
    <source>
        <dbReference type="EMBL" id="KOM43455.1"/>
    </source>
</evidence>
<evidence type="ECO:0000313" key="3">
    <source>
        <dbReference type="Proteomes" id="UP000053144"/>
    </source>
</evidence>
<feature type="region of interest" description="Disordered" evidence="1">
    <location>
        <begin position="57"/>
        <end position="85"/>
    </location>
</feature>
<reference evidence="3" key="1">
    <citation type="journal article" date="2015" name="Proc. Natl. Acad. Sci. U.S.A.">
        <title>Genome sequencing of adzuki bean (Vigna angularis) provides insight into high starch and low fat accumulation and domestication.</title>
        <authorList>
            <person name="Yang K."/>
            <person name="Tian Z."/>
            <person name="Chen C."/>
            <person name="Luo L."/>
            <person name="Zhao B."/>
            <person name="Wang Z."/>
            <person name="Yu L."/>
            <person name="Li Y."/>
            <person name="Sun Y."/>
            <person name="Li W."/>
            <person name="Chen Y."/>
            <person name="Li Y."/>
            <person name="Zhang Y."/>
            <person name="Ai D."/>
            <person name="Zhao J."/>
            <person name="Shang C."/>
            <person name="Ma Y."/>
            <person name="Wu B."/>
            <person name="Wang M."/>
            <person name="Gao L."/>
            <person name="Sun D."/>
            <person name="Zhang P."/>
            <person name="Guo F."/>
            <person name="Wang W."/>
            <person name="Li Y."/>
            <person name="Wang J."/>
            <person name="Varshney R.K."/>
            <person name="Wang J."/>
            <person name="Ling H.Q."/>
            <person name="Wan P."/>
        </authorList>
    </citation>
    <scope>NUCLEOTIDE SEQUENCE</scope>
    <source>
        <strain evidence="3">cv. Jingnong 6</strain>
    </source>
</reference>
<organism evidence="2 3">
    <name type="scientific">Phaseolus angularis</name>
    <name type="common">Azuki bean</name>
    <name type="synonym">Vigna angularis</name>
    <dbReference type="NCBI Taxonomy" id="3914"/>
    <lineage>
        <taxon>Eukaryota</taxon>
        <taxon>Viridiplantae</taxon>
        <taxon>Streptophyta</taxon>
        <taxon>Embryophyta</taxon>
        <taxon>Tracheophyta</taxon>
        <taxon>Spermatophyta</taxon>
        <taxon>Magnoliopsida</taxon>
        <taxon>eudicotyledons</taxon>
        <taxon>Gunneridae</taxon>
        <taxon>Pentapetalae</taxon>
        <taxon>rosids</taxon>
        <taxon>fabids</taxon>
        <taxon>Fabales</taxon>
        <taxon>Fabaceae</taxon>
        <taxon>Papilionoideae</taxon>
        <taxon>50 kb inversion clade</taxon>
        <taxon>NPAAA clade</taxon>
        <taxon>indigoferoid/millettioid clade</taxon>
        <taxon>Phaseoleae</taxon>
        <taxon>Vigna</taxon>
    </lineage>
</organism>
<dbReference type="AlphaFoldDB" id="A0A0L9UKR5"/>
<accession>A0A0L9UKR5</accession>
<name>A0A0L9UKR5_PHAAN</name>
<proteinExistence type="predicted"/>
<protein>
    <submittedName>
        <fullName evidence="2">Uncharacterized protein</fullName>
    </submittedName>
</protein>
<dbReference type="Proteomes" id="UP000053144">
    <property type="component" value="Chromosome 5"/>
</dbReference>
<dbReference type="EMBL" id="CM003375">
    <property type="protein sequence ID" value="KOM43455.1"/>
    <property type="molecule type" value="Genomic_DNA"/>
</dbReference>